<protein>
    <submittedName>
        <fullName evidence="1">Uncharacterized protein</fullName>
    </submittedName>
</protein>
<reference evidence="1" key="1">
    <citation type="submission" date="2014-11" db="EMBL/GenBank/DDBJ databases">
        <authorList>
            <person name="Amaro Gonzalez C."/>
        </authorList>
    </citation>
    <scope>NUCLEOTIDE SEQUENCE</scope>
</reference>
<accession>A0A0E9QH72</accession>
<evidence type="ECO:0000313" key="1">
    <source>
        <dbReference type="EMBL" id="JAH15812.1"/>
    </source>
</evidence>
<name>A0A0E9QH72_ANGAN</name>
<proteinExistence type="predicted"/>
<sequence>MLFLGPVLLREQPFFHHTSLSGSR</sequence>
<dbReference type="EMBL" id="GBXM01092765">
    <property type="protein sequence ID" value="JAH15812.1"/>
    <property type="molecule type" value="Transcribed_RNA"/>
</dbReference>
<organism evidence="1">
    <name type="scientific">Anguilla anguilla</name>
    <name type="common">European freshwater eel</name>
    <name type="synonym">Muraena anguilla</name>
    <dbReference type="NCBI Taxonomy" id="7936"/>
    <lineage>
        <taxon>Eukaryota</taxon>
        <taxon>Metazoa</taxon>
        <taxon>Chordata</taxon>
        <taxon>Craniata</taxon>
        <taxon>Vertebrata</taxon>
        <taxon>Euteleostomi</taxon>
        <taxon>Actinopterygii</taxon>
        <taxon>Neopterygii</taxon>
        <taxon>Teleostei</taxon>
        <taxon>Anguilliformes</taxon>
        <taxon>Anguillidae</taxon>
        <taxon>Anguilla</taxon>
    </lineage>
</organism>
<dbReference type="AlphaFoldDB" id="A0A0E9QH72"/>
<reference evidence="1" key="2">
    <citation type="journal article" date="2015" name="Fish Shellfish Immunol.">
        <title>Early steps in the European eel (Anguilla anguilla)-Vibrio vulnificus interaction in the gills: Role of the RtxA13 toxin.</title>
        <authorList>
            <person name="Callol A."/>
            <person name="Pajuelo D."/>
            <person name="Ebbesson L."/>
            <person name="Teles M."/>
            <person name="MacKenzie S."/>
            <person name="Amaro C."/>
        </authorList>
    </citation>
    <scope>NUCLEOTIDE SEQUENCE</scope>
</reference>